<feature type="chain" id="PRO_5044759442" description="Peroxidase" evidence="6">
    <location>
        <begin position="21"/>
        <end position="671"/>
    </location>
</feature>
<evidence type="ECO:0000313" key="7">
    <source>
        <dbReference type="EMBL" id="KAL3855003.1"/>
    </source>
</evidence>
<sequence length="671" mass="75994">MTPKITCLLIISVLTCAIQAANYFKPEFSTAISEALHTALISLKKETSNVETSEEAADKLLQLLHKKGYSRSKPDLVEAMLKILRKMNFFGCTKEQRSSYRTLDGSCNNLRYPEWGMSFRPQSRLLMPEYDDGVSSPRLRTSDGMGTLPNPRTVSNVVHANTRKALSVEPKASWHPFQWGQFLDHDLISTPVFTGRDNNPLQCCENLENENLQKMVCNPIYVPTGDSFFKDGTCMNVKRSAPALNLDCSTLSGPRQQENQLTSYIDGSQVYGSSMAELVKLRNKKSPEYMAVSEGDNLPFNDDNSACVLTVKSEKCFIAGEGRANVVPSLASYHTLLVQEHNRIVNVLKGLGWTDPEELFQEARKILIAQIQHITYNEFLRWLLSADTFTRYGLQPTGQGQFFTMYDQRINTDIANDFGIAYRMGHSWIPNRMVLSTEKGENVNKMDPDYKDLDQTYFNPHMLFMRGKTGAHRILKWMSRDNCPLSDRVVEDSARNKLFLQSGISFDLAALNINRGRDHGIPPYWKYRVNFCGENVNNPDSWESLTWHTENSIQLLRNVYASPKDIDLWTGLVTEDNRSQVIGPTLNCILGAQFKALKFGDRYWYERPEPEGFSVEKLNAIKGTSLAALICANLNDPNFLMPQNAMYVKLQGNPAVPCSTIPKLDLSSWRK</sequence>
<keyword evidence="5" id="KW-0479">Metal-binding</keyword>
<evidence type="ECO:0000256" key="4">
    <source>
        <dbReference type="ARBA" id="ARBA00023180"/>
    </source>
</evidence>
<evidence type="ECO:0000313" key="8">
    <source>
        <dbReference type="Proteomes" id="UP001634394"/>
    </source>
</evidence>
<keyword evidence="4" id="KW-0325">Glycoprotein</keyword>
<dbReference type="FunFam" id="1.10.640.10:FF:000003">
    <property type="entry name" value="chorion peroxidase"/>
    <property type="match status" value="1"/>
</dbReference>
<organism evidence="7 8">
    <name type="scientific">Sinanodonta woodiana</name>
    <name type="common">Chinese pond mussel</name>
    <name type="synonym">Anodonta woodiana</name>
    <dbReference type="NCBI Taxonomy" id="1069815"/>
    <lineage>
        <taxon>Eukaryota</taxon>
        <taxon>Metazoa</taxon>
        <taxon>Spiralia</taxon>
        <taxon>Lophotrochozoa</taxon>
        <taxon>Mollusca</taxon>
        <taxon>Bivalvia</taxon>
        <taxon>Autobranchia</taxon>
        <taxon>Heteroconchia</taxon>
        <taxon>Palaeoheterodonta</taxon>
        <taxon>Unionida</taxon>
        <taxon>Unionoidea</taxon>
        <taxon>Unionidae</taxon>
        <taxon>Unioninae</taxon>
        <taxon>Sinanodonta</taxon>
    </lineage>
</organism>
<gene>
    <name evidence="7" type="ORF">ACJMK2_014235</name>
</gene>
<proteinExistence type="predicted"/>
<dbReference type="PANTHER" id="PTHR11475:SF4">
    <property type="entry name" value="CHORION PEROXIDASE"/>
    <property type="match status" value="1"/>
</dbReference>
<dbReference type="Gene3D" id="1.10.640.10">
    <property type="entry name" value="Haem peroxidase domain superfamily, animal type"/>
    <property type="match status" value="1"/>
</dbReference>
<keyword evidence="8" id="KW-1185">Reference proteome</keyword>
<comment type="subcellular location">
    <subcellularLocation>
        <location evidence="1">Secreted</location>
    </subcellularLocation>
</comment>
<dbReference type="AlphaFoldDB" id="A0ABD3V2Z1"/>
<keyword evidence="5" id="KW-0349">Heme</keyword>
<dbReference type="PROSITE" id="PS50292">
    <property type="entry name" value="PEROXIDASE_3"/>
    <property type="match status" value="1"/>
</dbReference>
<dbReference type="EMBL" id="JBJQND010000014">
    <property type="protein sequence ID" value="KAL3855003.1"/>
    <property type="molecule type" value="Genomic_DNA"/>
</dbReference>
<keyword evidence="3 6" id="KW-0732">Signal</keyword>
<evidence type="ECO:0000256" key="5">
    <source>
        <dbReference type="PIRSR" id="PIRSR619791-2"/>
    </source>
</evidence>
<accession>A0ABD3V2Z1</accession>
<feature type="binding site" description="axial binding residue" evidence="5">
    <location>
        <position position="426"/>
    </location>
    <ligand>
        <name>heme b</name>
        <dbReference type="ChEBI" id="CHEBI:60344"/>
    </ligand>
    <ligandPart>
        <name>Fe</name>
        <dbReference type="ChEBI" id="CHEBI:18248"/>
    </ligandPart>
</feature>
<dbReference type="InterPro" id="IPR019791">
    <property type="entry name" value="Haem_peroxidase_animal"/>
</dbReference>
<keyword evidence="5" id="KW-0408">Iron</keyword>
<evidence type="ECO:0000256" key="3">
    <source>
        <dbReference type="ARBA" id="ARBA00022729"/>
    </source>
</evidence>
<dbReference type="Proteomes" id="UP001634394">
    <property type="component" value="Unassembled WGS sequence"/>
</dbReference>
<dbReference type="GO" id="GO:0005576">
    <property type="term" value="C:extracellular region"/>
    <property type="evidence" value="ECO:0007669"/>
    <property type="project" value="UniProtKB-SubCell"/>
</dbReference>
<keyword evidence="2" id="KW-0964">Secreted</keyword>
<protein>
    <recommendedName>
        <fullName evidence="9">Peroxidase</fullName>
    </recommendedName>
</protein>
<dbReference type="PANTHER" id="PTHR11475">
    <property type="entry name" value="OXIDASE/PEROXIDASE"/>
    <property type="match status" value="1"/>
</dbReference>
<comment type="caution">
    <text evidence="7">The sequence shown here is derived from an EMBL/GenBank/DDBJ whole genome shotgun (WGS) entry which is preliminary data.</text>
</comment>
<dbReference type="InterPro" id="IPR010255">
    <property type="entry name" value="Haem_peroxidase_sf"/>
</dbReference>
<evidence type="ECO:0008006" key="9">
    <source>
        <dbReference type="Google" id="ProtNLM"/>
    </source>
</evidence>
<feature type="signal peptide" evidence="6">
    <location>
        <begin position="1"/>
        <end position="20"/>
    </location>
</feature>
<dbReference type="InterPro" id="IPR037120">
    <property type="entry name" value="Haem_peroxidase_sf_animal"/>
</dbReference>
<evidence type="ECO:0000256" key="1">
    <source>
        <dbReference type="ARBA" id="ARBA00004613"/>
    </source>
</evidence>
<reference evidence="7 8" key="1">
    <citation type="submission" date="2024-11" db="EMBL/GenBank/DDBJ databases">
        <title>Chromosome-level genome assembly of the freshwater bivalve Anodonta woodiana.</title>
        <authorList>
            <person name="Chen X."/>
        </authorList>
    </citation>
    <scope>NUCLEOTIDE SEQUENCE [LARGE SCALE GENOMIC DNA]</scope>
    <source>
        <strain evidence="7">MN2024</strain>
        <tissue evidence="7">Gills</tissue>
    </source>
</reference>
<dbReference type="SUPFAM" id="SSF48113">
    <property type="entry name" value="Heme-dependent peroxidases"/>
    <property type="match status" value="1"/>
</dbReference>
<dbReference type="PRINTS" id="PR00457">
    <property type="entry name" value="ANPEROXIDASE"/>
</dbReference>
<evidence type="ECO:0000256" key="2">
    <source>
        <dbReference type="ARBA" id="ARBA00022525"/>
    </source>
</evidence>
<dbReference type="Pfam" id="PF03098">
    <property type="entry name" value="An_peroxidase"/>
    <property type="match status" value="1"/>
</dbReference>
<evidence type="ECO:0000256" key="6">
    <source>
        <dbReference type="SAM" id="SignalP"/>
    </source>
</evidence>
<name>A0ABD3V2Z1_SINWO</name>